<dbReference type="PANTHER" id="PTHR44591">
    <property type="entry name" value="STRESS RESPONSE REGULATOR PROTEIN 1"/>
    <property type="match status" value="1"/>
</dbReference>
<dbReference type="Proteomes" id="UP000219452">
    <property type="component" value="Unassembled WGS sequence"/>
</dbReference>
<keyword evidence="5" id="KW-1185">Reference proteome</keyword>
<dbReference type="Gene3D" id="3.40.50.2300">
    <property type="match status" value="1"/>
</dbReference>
<dbReference type="PANTHER" id="PTHR44591:SF3">
    <property type="entry name" value="RESPONSE REGULATORY DOMAIN-CONTAINING PROTEIN"/>
    <property type="match status" value="1"/>
</dbReference>
<name>A0A286GIX6_9BACT</name>
<evidence type="ECO:0000256" key="2">
    <source>
        <dbReference type="PROSITE-ProRule" id="PRU00169"/>
    </source>
</evidence>
<accession>A0A286GIX6</accession>
<dbReference type="AlphaFoldDB" id="A0A286GIX6"/>
<dbReference type="EMBL" id="OCNH01000004">
    <property type="protein sequence ID" value="SOD95176.1"/>
    <property type="molecule type" value="Genomic_DNA"/>
</dbReference>
<evidence type="ECO:0000313" key="5">
    <source>
        <dbReference type="Proteomes" id="UP000219452"/>
    </source>
</evidence>
<sequence length="140" mass="16216">MTTTPQICIVDDNSEYRLILEKIFKLDFPSYSVSLLADGHALWRTLDRLEQLPDLIILDRHMPDLDGHQLLLELKKHPAYKKIPVVMMSADATGQEINRCYEACANSFLSKPLDLGLLRDQLRLICRYWLEMNQKSTRVA</sequence>
<dbReference type="GO" id="GO:0000160">
    <property type="term" value="P:phosphorelay signal transduction system"/>
    <property type="evidence" value="ECO:0007669"/>
    <property type="project" value="InterPro"/>
</dbReference>
<gene>
    <name evidence="4" type="ORF">SAMN06269250_4768</name>
</gene>
<dbReference type="InterPro" id="IPR011006">
    <property type="entry name" value="CheY-like_superfamily"/>
</dbReference>
<reference evidence="5" key="1">
    <citation type="submission" date="2017-09" db="EMBL/GenBank/DDBJ databases">
        <authorList>
            <person name="Varghese N."/>
            <person name="Submissions S."/>
        </authorList>
    </citation>
    <scope>NUCLEOTIDE SEQUENCE [LARGE SCALE GENOMIC DNA]</scope>
    <source>
        <strain evidence="5">DSM 29961</strain>
    </source>
</reference>
<keyword evidence="1 2" id="KW-0597">Phosphoprotein</keyword>
<evidence type="ECO:0000256" key="1">
    <source>
        <dbReference type="ARBA" id="ARBA00022553"/>
    </source>
</evidence>
<dbReference type="InterPro" id="IPR050595">
    <property type="entry name" value="Bact_response_regulator"/>
</dbReference>
<dbReference type="InterPro" id="IPR001789">
    <property type="entry name" value="Sig_transdc_resp-reg_receiver"/>
</dbReference>
<evidence type="ECO:0000259" key="3">
    <source>
        <dbReference type="PROSITE" id="PS50110"/>
    </source>
</evidence>
<proteinExistence type="predicted"/>
<dbReference type="PROSITE" id="PS50110">
    <property type="entry name" value="RESPONSE_REGULATORY"/>
    <property type="match status" value="1"/>
</dbReference>
<feature type="modified residue" description="4-aspartylphosphate" evidence="2">
    <location>
        <position position="59"/>
    </location>
</feature>
<dbReference type="Pfam" id="PF00072">
    <property type="entry name" value="Response_reg"/>
    <property type="match status" value="1"/>
</dbReference>
<dbReference type="SUPFAM" id="SSF52172">
    <property type="entry name" value="CheY-like"/>
    <property type="match status" value="1"/>
</dbReference>
<dbReference type="SMART" id="SM00448">
    <property type="entry name" value="REC"/>
    <property type="match status" value="1"/>
</dbReference>
<feature type="domain" description="Response regulatory" evidence="3">
    <location>
        <begin position="6"/>
        <end position="126"/>
    </location>
</feature>
<evidence type="ECO:0000313" key="4">
    <source>
        <dbReference type="EMBL" id="SOD95176.1"/>
    </source>
</evidence>
<protein>
    <submittedName>
        <fullName evidence="4">Response regulator receiver domain-containing protein</fullName>
    </submittedName>
</protein>
<dbReference type="OrthoDB" id="673187at2"/>
<organism evidence="4 5">
    <name type="scientific">Spirosoma fluviale</name>
    <dbReference type="NCBI Taxonomy" id="1597977"/>
    <lineage>
        <taxon>Bacteria</taxon>
        <taxon>Pseudomonadati</taxon>
        <taxon>Bacteroidota</taxon>
        <taxon>Cytophagia</taxon>
        <taxon>Cytophagales</taxon>
        <taxon>Cytophagaceae</taxon>
        <taxon>Spirosoma</taxon>
    </lineage>
</organism>
<dbReference type="RefSeq" id="WP_097129049.1">
    <property type="nucleotide sequence ID" value="NZ_OCNH01000004.1"/>
</dbReference>